<protein>
    <submittedName>
        <fullName evidence="4">BAG family molecular chaperone regulator 6</fullName>
    </submittedName>
</protein>
<gene>
    <name evidence="5" type="primary">LOC103639603</name>
    <name evidence="4" type="ORF">ZEAMMB73_Zm00001d048489</name>
</gene>
<feature type="compositionally biased region" description="Basic and acidic residues" evidence="2">
    <location>
        <begin position="21"/>
        <end position="32"/>
    </location>
</feature>
<dbReference type="SUPFAM" id="SSF63491">
    <property type="entry name" value="BAG domain"/>
    <property type="match status" value="1"/>
</dbReference>
<reference evidence="5" key="4">
    <citation type="submission" date="2021-05" db="UniProtKB">
        <authorList>
            <consortium name="EnsemblPlants"/>
        </authorList>
    </citation>
    <scope>IDENTIFICATION</scope>
    <source>
        <strain evidence="5">cv. B73</strain>
    </source>
</reference>
<organism evidence="5 6">
    <name type="scientific">Zea mays</name>
    <name type="common">Maize</name>
    <dbReference type="NCBI Taxonomy" id="4577"/>
    <lineage>
        <taxon>Eukaryota</taxon>
        <taxon>Viridiplantae</taxon>
        <taxon>Streptophyta</taxon>
        <taxon>Embryophyta</taxon>
        <taxon>Tracheophyta</taxon>
        <taxon>Spermatophyta</taxon>
        <taxon>Magnoliopsida</taxon>
        <taxon>Liliopsida</taxon>
        <taxon>Poales</taxon>
        <taxon>Poaceae</taxon>
        <taxon>PACMAD clade</taxon>
        <taxon>Panicoideae</taxon>
        <taxon>Andropogonodae</taxon>
        <taxon>Andropogoneae</taxon>
        <taxon>Tripsacinae</taxon>
        <taxon>Zea</taxon>
    </lineage>
</organism>
<dbReference type="GO" id="GO:0051087">
    <property type="term" value="F:protein-folding chaperone binding"/>
    <property type="evidence" value="ECO:0007669"/>
    <property type="project" value="InterPro"/>
</dbReference>
<dbReference type="InterPro" id="IPR040400">
    <property type="entry name" value="BAG5/6/7/8"/>
</dbReference>
<evidence type="ECO:0000313" key="6">
    <source>
        <dbReference type="Proteomes" id="UP000007305"/>
    </source>
</evidence>
<feature type="region of interest" description="Disordered" evidence="2">
    <location>
        <begin position="53"/>
        <end position="84"/>
    </location>
</feature>
<feature type="region of interest" description="Disordered" evidence="2">
    <location>
        <begin position="256"/>
        <end position="298"/>
    </location>
</feature>
<reference evidence="6" key="1">
    <citation type="journal article" date="2009" name="Science">
        <title>The B73 maize genome: complexity, diversity, and dynamics.</title>
        <authorList>
            <person name="Schnable P.S."/>
            <person name="Ware D."/>
            <person name="Fulton R.S."/>
            <person name="Stein J.C."/>
            <person name="Wei F."/>
            <person name="Pasternak S."/>
            <person name="Liang C."/>
            <person name="Zhang J."/>
            <person name="Fulton L."/>
            <person name="Graves T.A."/>
            <person name="Minx P."/>
            <person name="Reily A.D."/>
            <person name="Courtney L."/>
            <person name="Kruchowski S.S."/>
            <person name="Tomlinson C."/>
            <person name="Strong C."/>
            <person name="Delehaunty K."/>
            <person name="Fronick C."/>
            <person name="Courtney B."/>
            <person name="Rock S.M."/>
            <person name="Belter E."/>
            <person name="Du F."/>
            <person name="Kim K."/>
            <person name="Abbott R.M."/>
            <person name="Cotton M."/>
            <person name="Levy A."/>
            <person name="Marchetto P."/>
            <person name="Ochoa K."/>
            <person name="Jackson S.M."/>
            <person name="Gillam B."/>
            <person name="Chen W."/>
            <person name="Yan L."/>
            <person name="Higginbotham J."/>
            <person name="Cardenas M."/>
            <person name="Waligorski J."/>
            <person name="Applebaum E."/>
            <person name="Phelps L."/>
            <person name="Falcone J."/>
            <person name="Kanchi K."/>
            <person name="Thane T."/>
            <person name="Scimone A."/>
            <person name="Thane N."/>
            <person name="Henke J."/>
            <person name="Wang T."/>
            <person name="Ruppert J."/>
            <person name="Shah N."/>
            <person name="Rotter K."/>
            <person name="Hodges J."/>
            <person name="Ingenthron E."/>
            <person name="Cordes M."/>
            <person name="Kohlberg S."/>
            <person name="Sgro J."/>
            <person name="Delgado B."/>
            <person name="Mead K."/>
            <person name="Chinwalla A."/>
            <person name="Leonard S."/>
            <person name="Crouse K."/>
            <person name="Collura K."/>
            <person name="Kudrna D."/>
            <person name="Currie J."/>
            <person name="He R."/>
            <person name="Angelova A."/>
            <person name="Rajasekar S."/>
            <person name="Mueller T."/>
            <person name="Lomeli R."/>
            <person name="Scara G."/>
            <person name="Ko A."/>
            <person name="Delaney K."/>
            <person name="Wissotski M."/>
            <person name="Lopez G."/>
            <person name="Campos D."/>
            <person name="Braidotti M."/>
            <person name="Ashley E."/>
            <person name="Golser W."/>
            <person name="Kim H."/>
            <person name="Lee S."/>
            <person name="Lin J."/>
            <person name="Dujmic Z."/>
            <person name="Kim W."/>
            <person name="Talag J."/>
            <person name="Zuccolo A."/>
            <person name="Fan C."/>
            <person name="Sebastian A."/>
            <person name="Kramer M."/>
            <person name="Spiegel L."/>
            <person name="Nascimento L."/>
            <person name="Zutavern T."/>
            <person name="Miller B."/>
            <person name="Ambroise C."/>
            <person name="Muller S."/>
            <person name="Spooner W."/>
            <person name="Narechania A."/>
            <person name="Ren L."/>
            <person name="Wei S."/>
            <person name="Kumari S."/>
            <person name="Faga B."/>
            <person name="Levy M.J."/>
            <person name="McMahan L."/>
            <person name="Van Buren P."/>
            <person name="Vaughn M.W."/>
            <person name="Ying K."/>
            <person name="Yeh C.-T."/>
            <person name="Emrich S.J."/>
            <person name="Jia Y."/>
            <person name="Kalyanaraman A."/>
            <person name="Hsia A.-P."/>
            <person name="Barbazuk W.B."/>
            <person name="Baucom R.S."/>
            <person name="Brutnell T.P."/>
            <person name="Carpita N.C."/>
            <person name="Chaparro C."/>
            <person name="Chia J.-M."/>
            <person name="Deragon J.-M."/>
            <person name="Estill J.C."/>
            <person name="Fu Y."/>
            <person name="Jeddeloh J.A."/>
            <person name="Han Y."/>
            <person name="Lee H."/>
            <person name="Li P."/>
            <person name="Lisch D.R."/>
            <person name="Liu S."/>
            <person name="Liu Z."/>
            <person name="Nagel D.H."/>
            <person name="McCann M.C."/>
            <person name="SanMiguel P."/>
            <person name="Myers A.M."/>
            <person name="Nettleton D."/>
            <person name="Nguyen J."/>
            <person name="Penning B.W."/>
            <person name="Ponnala L."/>
            <person name="Schneider K.L."/>
            <person name="Schwartz D.C."/>
            <person name="Sharma A."/>
            <person name="Soderlund C."/>
            <person name="Springer N.M."/>
            <person name="Sun Q."/>
            <person name="Wang H."/>
            <person name="Waterman M."/>
            <person name="Westerman R."/>
            <person name="Wolfgruber T.K."/>
            <person name="Yang L."/>
            <person name="Yu Y."/>
            <person name="Zhang L."/>
            <person name="Zhou S."/>
            <person name="Zhu Q."/>
            <person name="Bennetzen J.L."/>
            <person name="Dawe R.K."/>
            <person name="Jiang J."/>
            <person name="Jiang N."/>
            <person name="Presting G.G."/>
            <person name="Wessler S.R."/>
            <person name="Aluru S."/>
            <person name="Martienssen R.A."/>
            <person name="Clifton S.W."/>
            <person name="McCombie W.R."/>
            <person name="Wing R.A."/>
            <person name="Wilson R.K."/>
        </authorList>
    </citation>
    <scope>NUCLEOTIDE SEQUENCE [LARGE SCALE GENOMIC DNA]</scope>
    <source>
        <strain evidence="6">cv. B73</strain>
    </source>
</reference>
<dbReference type="PROSITE" id="PS51035">
    <property type="entry name" value="BAG"/>
    <property type="match status" value="1"/>
</dbReference>
<dbReference type="OrthoDB" id="1907216at2759"/>
<dbReference type="PANTHER" id="PTHR33322">
    <property type="entry name" value="BAG DOMAIN CONTAINING PROTEIN, EXPRESSED"/>
    <property type="match status" value="1"/>
</dbReference>
<dbReference type="Proteomes" id="UP000007305">
    <property type="component" value="Chromosome 9"/>
</dbReference>
<feature type="region of interest" description="Disordered" evidence="2">
    <location>
        <begin position="21"/>
        <end position="41"/>
    </location>
</feature>
<dbReference type="Gene3D" id="1.20.58.120">
    <property type="entry name" value="BAG domain"/>
    <property type="match status" value="1"/>
</dbReference>
<dbReference type="FunFam" id="1.20.58.120:FF:000010">
    <property type="entry name" value="BAG family molecular chaperone regulator 6"/>
    <property type="match status" value="1"/>
</dbReference>
<name>A0A1D6PKZ7_MAIZE</name>
<accession>A0A1D6PKZ7</accession>
<dbReference type="EMBL" id="CM000785">
    <property type="protein sequence ID" value="AQL09912.1"/>
    <property type="molecule type" value="Genomic_DNA"/>
</dbReference>
<dbReference type="eggNOG" id="ENOG502QRHM">
    <property type="taxonomic scope" value="Eukaryota"/>
</dbReference>
<evidence type="ECO:0000256" key="2">
    <source>
        <dbReference type="SAM" id="MobiDB-lite"/>
    </source>
</evidence>
<evidence type="ECO:0000256" key="1">
    <source>
        <dbReference type="ARBA" id="ARBA00023186"/>
    </source>
</evidence>
<dbReference type="AlphaFoldDB" id="A0A1D6PKZ7"/>
<evidence type="ECO:0000259" key="3">
    <source>
        <dbReference type="PROSITE" id="PS51035"/>
    </source>
</evidence>
<dbReference type="SMR" id="A0A1D6PKZ7"/>
<dbReference type="InterPro" id="IPR003103">
    <property type="entry name" value="BAG_domain"/>
</dbReference>
<reference evidence="5" key="3">
    <citation type="submission" date="2019-07" db="EMBL/GenBank/DDBJ databases">
        <authorList>
            <person name="Seetharam A."/>
            <person name="Woodhouse M."/>
            <person name="Cannon E."/>
        </authorList>
    </citation>
    <scope>NUCLEOTIDE SEQUENCE [LARGE SCALE GENOMIC DNA]</scope>
    <source>
        <strain evidence="5">cv. B73</strain>
    </source>
</reference>
<reference evidence="4" key="2">
    <citation type="submission" date="2015-12" db="EMBL/GenBank/DDBJ databases">
        <title>Update maize B73 reference genome by single molecule sequencing technologies.</title>
        <authorList>
            <consortium name="Maize Genome Sequencing Project"/>
            <person name="Ware D."/>
        </authorList>
    </citation>
    <scope>NUCLEOTIDE SEQUENCE</scope>
    <source>
        <tissue evidence="4">Seedling</tissue>
    </source>
</reference>
<dbReference type="EnsemblPlants" id="Zm00001eb403850_T002">
    <property type="protein sequence ID" value="Zm00001eb403850_P002"/>
    <property type="gene ID" value="Zm00001eb403850"/>
</dbReference>
<evidence type="ECO:0000313" key="5">
    <source>
        <dbReference type="EnsemblPlants" id="Zm00001eb403850_P002"/>
    </source>
</evidence>
<dbReference type="InterPro" id="IPR036533">
    <property type="entry name" value="BAG_dom_sf"/>
</dbReference>
<dbReference type="STRING" id="4577.A0A1D6PKZ7"/>
<sequence>MKKEVGFRNETVEAAFVEHLQEEEAPTSKDGQKVQAASTTVGDQENAALKSIGEDHVQEDAGAGSLNGCDKRKNEDGTVIESETAKDDARTYGVNLSESDVAVGIQSAYRGYDVRKWQPLDKLWKIKHVHEQMQVVRKQIQCLLDSCSKPTQKEQVAIGETIMNLLLKLDAIQGLHPSVREARKSVARELICLQEKLDTLCKAASGDLNHTDSNDDESEGTKNIIQTAAPTVITEASDRKRTIELGKVQEPCSVDSMEPCNAVPSGVSWEVRPDVDASEEKNENKSHVAPQWMKHTKK</sequence>
<dbReference type="PANTHER" id="PTHR33322:SF16">
    <property type="entry name" value="BAG FAMILY MOLECULAR CHAPERONE REGULATOR 6"/>
    <property type="match status" value="1"/>
</dbReference>
<keyword evidence="1" id="KW-0143">Chaperone</keyword>
<dbReference type="Gramene" id="Zm00001eb403850_T002">
    <property type="protein sequence ID" value="Zm00001eb403850_P002"/>
    <property type="gene ID" value="Zm00001eb403850"/>
</dbReference>
<dbReference type="PaxDb" id="4577-GRMZM5G812371_P02"/>
<feature type="domain" description="BAG" evidence="3">
    <location>
        <begin position="125"/>
        <end position="201"/>
    </location>
</feature>
<evidence type="ECO:0000313" key="4">
    <source>
        <dbReference type="EMBL" id="AQL09912.1"/>
    </source>
</evidence>
<feature type="compositionally biased region" description="Basic and acidic residues" evidence="2">
    <location>
        <begin position="271"/>
        <end position="286"/>
    </location>
</feature>
<dbReference type="SMART" id="SM00264">
    <property type="entry name" value="BAG"/>
    <property type="match status" value="1"/>
</dbReference>
<keyword evidence="6" id="KW-1185">Reference proteome</keyword>
<dbReference type="Pfam" id="PF02179">
    <property type="entry name" value="BAG"/>
    <property type="match status" value="1"/>
</dbReference>
<proteinExistence type="predicted"/>